<feature type="transmembrane region" description="Helical" evidence="2">
    <location>
        <begin position="133"/>
        <end position="158"/>
    </location>
</feature>
<name>A0A538U962_UNCEI</name>
<dbReference type="InterPro" id="IPR025965">
    <property type="entry name" value="FlgD/Vpr_Ig-like"/>
</dbReference>
<proteinExistence type="predicted"/>
<feature type="compositionally biased region" description="Low complexity" evidence="1">
    <location>
        <begin position="63"/>
        <end position="74"/>
    </location>
</feature>
<organism evidence="4 5">
    <name type="scientific">Eiseniibacteriota bacterium</name>
    <dbReference type="NCBI Taxonomy" id="2212470"/>
    <lineage>
        <taxon>Bacteria</taxon>
        <taxon>Candidatus Eiseniibacteriota</taxon>
    </lineage>
</organism>
<dbReference type="Pfam" id="PF13860">
    <property type="entry name" value="FlgD_ig"/>
    <property type="match status" value="1"/>
</dbReference>
<accession>A0A538U962</accession>
<feature type="compositionally biased region" description="Basic and acidic residues" evidence="1">
    <location>
        <begin position="88"/>
        <end position="99"/>
    </location>
</feature>
<keyword evidence="2" id="KW-1133">Transmembrane helix</keyword>
<feature type="region of interest" description="Disordered" evidence="1">
    <location>
        <begin position="1"/>
        <end position="105"/>
    </location>
</feature>
<dbReference type="EMBL" id="VBPA01000060">
    <property type="protein sequence ID" value="TMQ72435.1"/>
    <property type="molecule type" value="Genomic_DNA"/>
</dbReference>
<sequence>MTPRKAASGSMRTPSGPRWRSASRAARSQSSRVREGVTIRWRMVVARRDPVNTAPYGERRLPTGAAVGSTGAASRPPPPPGSSPSHPAFRDDAGSDGKVVRSARPFTPRGLEEVAMFRAKMDSSRRRSRRTAFLAPVLALAAGTIATTLGISLAAPAFADWPSAGLPIATGAPDQRLPVGITAPEGDLQAFWVEVGGPYAVIAQRITIQGTIASGWPGDGRGAVASPAAVSRPEVVSDGAGGYLLAWYDFRTTGSKGIYAIRLDAQAALAPSYWNASGTPVCTTFDAQGGGPLNDLVRVCSDGSGGAYVAWTDSRNTPPISVIVYDVFAQHVRADGTRDPTWPADGIALTTGSGYKYPHALIADGAGGFWLVTENPFETDKLRVTQHAANGAVTGTWVSPPYANQYIPDAVGDGSGGILVAWQDCGNCFSGSNAISAIRLVPGAHPALGWSTGGTQMVISTRTLSVPTITAAGNGAAVVAWLADLGNRDAYAARRVESNGALTTGLPDGGGGAMFAFRRNTPNLFGSRVTATGVVPAAFPDTGLSLCSLSGDQFIVSLVSDGLNGAYVMWEDRRDEPTSHSDVYAMRFTREGGVGSDTSVTPPAPPPSRIALGRPAPNPTSGSCTFQLSLPARARVRVDVLDLSGRVVSTLLDEAESPGTIPLRWTGRDRDRKSVASGIYLVRARAGNDEVVRRIALIQ</sequence>
<dbReference type="Gene3D" id="2.60.40.4070">
    <property type="match status" value="1"/>
</dbReference>
<comment type="caution">
    <text evidence="4">The sequence shown here is derived from an EMBL/GenBank/DDBJ whole genome shotgun (WGS) entry which is preliminary data.</text>
</comment>
<evidence type="ECO:0000259" key="3">
    <source>
        <dbReference type="Pfam" id="PF13860"/>
    </source>
</evidence>
<evidence type="ECO:0000313" key="5">
    <source>
        <dbReference type="Proteomes" id="UP000319836"/>
    </source>
</evidence>
<dbReference type="Proteomes" id="UP000319836">
    <property type="component" value="Unassembled WGS sequence"/>
</dbReference>
<keyword evidence="2" id="KW-0472">Membrane</keyword>
<reference evidence="4 5" key="1">
    <citation type="journal article" date="2019" name="Nat. Microbiol.">
        <title>Mediterranean grassland soil C-N compound turnover is dependent on rainfall and depth, and is mediated by genomically divergent microorganisms.</title>
        <authorList>
            <person name="Diamond S."/>
            <person name="Andeer P.F."/>
            <person name="Li Z."/>
            <person name="Crits-Christoph A."/>
            <person name="Burstein D."/>
            <person name="Anantharaman K."/>
            <person name="Lane K.R."/>
            <person name="Thomas B.C."/>
            <person name="Pan C."/>
            <person name="Northen T.R."/>
            <person name="Banfield J.F."/>
        </authorList>
    </citation>
    <scope>NUCLEOTIDE SEQUENCE [LARGE SCALE GENOMIC DNA]</scope>
    <source>
        <strain evidence="4">WS_10</strain>
    </source>
</reference>
<keyword evidence="2" id="KW-0812">Transmembrane</keyword>
<gene>
    <name evidence="4" type="ORF">E6K80_02835</name>
</gene>
<dbReference type="AlphaFoldDB" id="A0A538U962"/>
<evidence type="ECO:0000256" key="1">
    <source>
        <dbReference type="SAM" id="MobiDB-lite"/>
    </source>
</evidence>
<evidence type="ECO:0000313" key="4">
    <source>
        <dbReference type="EMBL" id="TMQ72435.1"/>
    </source>
</evidence>
<feature type="compositionally biased region" description="Low complexity" evidence="1">
    <location>
        <begin position="15"/>
        <end position="31"/>
    </location>
</feature>
<evidence type="ECO:0000256" key="2">
    <source>
        <dbReference type="SAM" id="Phobius"/>
    </source>
</evidence>
<protein>
    <submittedName>
        <fullName evidence="4">T9SS type A sorting domain-containing protein</fullName>
    </submittedName>
</protein>
<feature type="domain" description="FlgD/Vpr Ig-like" evidence="3">
    <location>
        <begin position="623"/>
        <end position="689"/>
    </location>
</feature>